<name>A0A0W0YUQ9_9GAMM</name>
<dbReference type="STRING" id="45074.Lsan_2056"/>
<evidence type="ECO:0000313" key="4">
    <source>
        <dbReference type="Proteomes" id="UP000054703"/>
    </source>
</evidence>
<feature type="compositionally biased region" description="Low complexity" evidence="1">
    <location>
        <begin position="26"/>
        <end position="42"/>
    </location>
</feature>
<keyword evidence="4" id="KW-1185">Reference proteome</keyword>
<evidence type="ECO:0000256" key="1">
    <source>
        <dbReference type="SAM" id="MobiDB-lite"/>
    </source>
</evidence>
<dbReference type="Proteomes" id="UP000054703">
    <property type="component" value="Unassembled WGS sequence"/>
</dbReference>
<dbReference type="PATRIC" id="fig|45074.5.peg.2194"/>
<keyword evidence="2" id="KW-0732">Signal</keyword>
<dbReference type="InterPro" id="IPR021055">
    <property type="entry name" value="T4BSS_IcmL/DotI"/>
</dbReference>
<proteinExistence type="predicted"/>
<dbReference type="OrthoDB" id="5653338at2"/>
<feature type="chain" id="PRO_5006917971" evidence="2">
    <location>
        <begin position="23"/>
        <end position="255"/>
    </location>
</feature>
<dbReference type="RefSeq" id="WP_058514319.1">
    <property type="nucleotide sequence ID" value="NZ_CAAAIH010000014.1"/>
</dbReference>
<comment type="caution">
    <text evidence="3">The sequence shown here is derived from an EMBL/GenBank/DDBJ whole genome shotgun (WGS) entry which is preliminary data.</text>
</comment>
<feature type="region of interest" description="Disordered" evidence="1">
    <location>
        <begin position="202"/>
        <end position="255"/>
    </location>
</feature>
<gene>
    <name evidence="3" type="ORF">Lsan_2056</name>
</gene>
<sequence length="255" mass="27222">MKNTILWGALITLIGTQVQVHADVTQPASPSAQAPNALASPQTTQTPPAQSIPSINPAQSTPPPVINCDYKIPPETKKIDQSLVLTWSEKAVTQAFDFDPNNLDDQLQKLEPCFTEQGWTGFNTALQKSGNLEAIKSQKLTVSSQVMGQAIVTEAKENQWKLNLPLQVVYQNDKEKVTQLLSVDVTVGRKITGDLGIVQMIAAPRNTEKSPNSNTPNTLPNNNNGATPTTAPATTAPAATPTGQPTKPALPANSQ</sequence>
<feature type="region of interest" description="Disordered" evidence="1">
    <location>
        <begin position="26"/>
        <end position="64"/>
    </location>
</feature>
<feature type="compositionally biased region" description="Low complexity" evidence="1">
    <location>
        <begin position="211"/>
        <end position="249"/>
    </location>
</feature>
<accession>A0A0W0YUQ9</accession>
<reference evidence="3 4" key="1">
    <citation type="submission" date="2015-11" db="EMBL/GenBank/DDBJ databases">
        <title>Genomic analysis of 38 Legionella species identifies large and diverse effector repertoires.</title>
        <authorList>
            <person name="Burstein D."/>
            <person name="Amaro F."/>
            <person name="Zusman T."/>
            <person name="Lifshitz Z."/>
            <person name="Cohen O."/>
            <person name="Gilbert J.A."/>
            <person name="Pupko T."/>
            <person name="Shuman H.A."/>
            <person name="Segal G."/>
        </authorList>
    </citation>
    <scope>NUCLEOTIDE SEQUENCE [LARGE SCALE GENOMIC DNA]</scope>
    <source>
        <strain evidence="3 4">SC-63-C7</strain>
    </source>
</reference>
<dbReference type="AlphaFoldDB" id="A0A0W0YUQ9"/>
<protein>
    <submittedName>
        <fullName evidence="3">IcmL-like protein</fullName>
    </submittedName>
</protein>
<dbReference type="Pfam" id="PF11393">
    <property type="entry name" value="T4BSS_DotI_IcmL"/>
    <property type="match status" value="1"/>
</dbReference>
<organism evidence="3 4">
    <name type="scientific">Legionella santicrucis</name>
    <dbReference type="NCBI Taxonomy" id="45074"/>
    <lineage>
        <taxon>Bacteria</taxon>
        <taxon>Pseudomonadati</taxon>
        <taxon>Pseudomonadota</taxon>
        <taxon>Gammaproteobacteria</taxon>
        <taxon>Legionellales</taxon>
        <taxon>Legionellaceae</taxon>
        <taxon>Legionella</taxon>
    </lineage>
</organism>
<feature type="compositionally biased region" description="Polar residues" evidence="1">
    <location>
        <begin position="43"/>
        <end position="59"/>
    </location>
</feature>
<evidence type="ECO:0000313" key="3">
    <source>
        <dbReference type="EMBL" id="KTD60278.1"/>
    </source>
</evidence>
<evidence type="ECO:0000256" key="2">
    <source>
        <dbReference type="SAM" id="SignalP"/>
    </source>
</evidence>
<dbReference type="CDD" id="cd16385">
    <property type="entry name" value="IcmL"/>
    <property type="match status" value="1"/>
</dbReference>
<dbReference type="EMBL" id="LNYU01000050">
    <property type="protein sequence ID" value="KTD60278.1"/>
    <property type="molecule type" value="Genomic_DNA"/>
</dbReference>
<feature type="signal peptide" evidence="2">
    <location>
        <begin position="1"/>
        <end position="22"/>
    </location>
</feature>